<keyword evidence="3" id="KW-1185">Reference proteome</keyword>
<feature type="compositionally biased region" description="Basic and acidic residues" evidence="1">
    <location>
        <begin position="1"/>
        <end position="32"/>
    </location>
</feature>
<organism evidence="2 3">
    <name type="scientific">Tenebrio molitor</name>
    <name type="common">Yellow mealworm beetle</name>
    <dbReference type="NCBI Taxonomy" id="7067"/>
    <lineage>
        <taxon>Eukaryota</taxon>
        <taxon>Metazoa</taxon>
        <taxon>Ecdysozoa</taxon>
        <taxon>Arthropoda</taxon>
        <taxon>Hexapoda</taxon>
        <taxon>Insecta</taxon>
        <taxon>Pterygota</taxon>
        <taxon>Neoptera</taxon>
        <taxon>Endopterygota</taxon>
        <taxon>Coleoptera</taxon>
        <taxon>Polyphaga</taxon>
        <taxon>Cucujiformia</taxon>
        <taxon>Tenebrionidae</taxon>
        <taxon>Tenebrio</taxon>
    </lineage>
</organism>
<accession>A0A8J6L981</accession>
<dbReference type="EMBL" id="JABDTM020027386">
    <property type="protein sequence ID" value="KAH0810608.1"/>
    <property type="molecule type" value="Genomic_DNA"/>
</dbReference>
<feature type="region of interest" description="Disordered" evidence="1">
    <location>
        <begin position="402"/>
        <end position="421"/>
    </location>
</feature>
<dbReference type="AlphaFoldDB" id="A0A8J6L981"/>
<evidence type="ECO:0000256" key="1">
    <source>
        <dbReference type="SAM" id="MobiDB-lite"/>
    </source>
</evidence>
<sequence length="832" mass="92957">MVKIARDKLPKGPRKRWCDDIQRRGEESKKEQPTGLITRKKKKKKKTSVYILLLSDRYVLNACLDLCCSIQIFKNITTNPKTNLFHLIPLVPSILAQDQEQACILLLFLAFPFKQLHYLQLHHLRLPGLLAFLISFRGASFRWEPDGICQWFPSHRARLRPAIMSVLRDVCRHIVAHRANKTIPPDGLIFESRQQLMPDFSHFSNRDGDAVNYDSFLQTDAAFVEISVGQSVIANPCLISIESEKAGAHTAQTGPGMEDPVARRPVTPGALYPGEPHEFFTSAAAAASLIDSVVRLTAQSPTRNVCAPQWRNISCSRGASAVFPPGRDGFPSGGVSSHKVRIICTDHSLLIVLLSRSCRLNIHGASAALRPYGDDDFPSNAAPFRRLRGATRIVTHLFQPWGTPDLHPPKEGPSSDVSTHSRLKNPGGLLTCIRRRRVQTVTFPRISSSIAALERSRLLHACSFVHQLHFHSDRDSQIADHMNGFPEELQLKQLPHGLLTNGMRVNVLATEREMQHHLFRLGLGDKMHPQCNCKYKKQPIFLSHLLLKGASNPHHLFFGESMLFGLENEPYASRHLQIPSPFDGILFCDQIAKSNIVFDFRVMPKATHMSSEGRSAESACSTTCASTPTFIRKLISRQPARLSHIVSPRNAPEINDNDGQVRYTVEKIIIAGCWTSRFIGSKADRAPHSGLISVRISDLAAATIVVASAAPSARQMKYRRHKTGATLIRPTSYCGERPTYAPDFGHEMTPPQTLPMGCRAIFQIAPARSTTQHRISLKENQSRVISGQKLRKRSAAMTRAPERHTPAIDQQIPDRKPMGTLWNGSRMEFKRV</sequence>
<protein>
    <submittedName>
        <fullName evidence="2">Uncharacterized protein</fullName>
    </submittedName>
</protein>
<dbReference type="Proteomes" id="UP000719412">
    <property type="component" value="Unassembled WGS sequence"/>
</dbReference>
<reference evidence="2" key="2">
    <citation type="submission" date="2021-08" db="EMBL/GenBank/DDBJ databases">
        <authorList>
            <person name="Eriksson T."/>
        </authorList>
    </citation>
    <scope>NUCLEOTIDE SEQUENCE</scope>
    <source>
        <strain evidence="2">Stoneville</strain>
        <tissue evidence="2">Whole head</tissue>
    </source>
</reference>
<feature type="region of interest" description="Disordered" evidence="1">
    <location>
        <begin position="1"/>
        <end position="38"/>
    </location>
</feature>
<comment type="caution">
    <text evidence="2">The sequence shown here is derived from an EMBL/GenBank/DDBJ whole genome shotgun (WGS) entry which is preliminary data.</text>
</comment>
<evidence type="ECO:0000313" key="2">
    <source>
        <dbReference type="EMBL" id="KAH0810608.1"/>
    </source>
</evidence>
<gene>
    <name evidence="2" type="ORF">GEV33_012182</name>
</gene>
<name>A0A8J6L981_TENMO</name>
<proteinExistence type="predicted"/>
<evidence type="ECO:0000313" key="3">
    <source>
        <dbReference type="Proteomes" id="UP000719412"/>
    </source>
</evidence>
<reference evidence="2" key="1">
    <citation type="journal article" date="2020" name="J Insects Food Feed">
        <title>The yellow mealworm (Tenebrio molitor) genome: a resource for the emerging insects as food and feed industry.</title>
        <authorList>
            <person name="Eriksson T."/>
            <person name="Andere A."/>
            <person name="Kelstrup H."/>
            <person name="Emery V."/>
            <person name="Picard C."/>
        </authorList>
    </citation>
    <scope>NUCLEOTIDE SEQUENCE</scope>
    <source>
        <strain evidence="2">Stoneville</strain>
        <tissue evidence="2">Whole head</tissue>
    </source>
</reference>